<comment type="caution">
    <text evidence="1">The sequence shown here is derived from an EMBL/GenBank/DDBJ whole genome shotgun (WGS) entry which is preliminary data.</text>
</comment>
<dbReference type="EMBL" id="JACHGJ010000004">
    <property type="protein sequence ID" value="MBB6480804.1"/>
    <property type="molecule type" value="Genomic_DNA"/>
</dbReference>
<dbReference type="RefSeq" id="WP_184747063.1">
    <property type="nucleotide sequence ID" value="NZ_JACHGJ010000004.1"/>
</dbReference>
<evidence type="ECO:0008006" key="3">
    <source>
        <dbReference type="Google" id="ProtNLM"/>
    </source>
</evidence>
<gene>
    <name evidence="1" type="ORF">HNR50_002477</name>
</gene>
<reference evidence="1 2" key="1">
    <citation type="submission" date="2020-08" db="EMBL/GenBank/DDBJ databases">
        <title>Genomic Encyclopedia of Type Strains, Phase IV (KMG-IV): sequencing the most valuable type-strain genomes for metagenomic binning, comparative biology and taxonomic classification.</title>
        <authorList>
            <person name="Goeker M."/>
        </authorList>
    </citation>
    <scope>NUCLEOTIDE SEQUENCE [LARGE SCALE GENOMIC DNA]</scope>
    <source>
        <strain evidence="1 2">DSM 2461</strain>
    </source>
</reference>
<dbReference type="Pfam" id="PF09986">
    <property type="entry name" value="DUF2225"/>
    <property type="match status" value="1"/>
</dbReference>
<keyword evidence="2" id="KW-1185">Reference proteome</keyword>
<name>A0A841R6H8_9SPIO</name>
<dbReference type="InterPro" id="IPR018708">
    <property type="entry name" value="DUF2225"/>
</dbReference>
<proteinExistence type="predicted"/>
<organism evidence="1 2">
    <name type="scientific">Spirochaeta isovalerica</name>
    <dbReference type="NCBI Taxonomy" id="150"/>
    <lineage>
        <taxon>Bacteria</taxon>
        <taxon>Pseudomonadati</taxon>
        <taxon>Spirochaetota</taxon>
        <taxon>Spirochaetia</taxon>
        <taxon>Spirochaetales</taxon>
        <taxon>Spirochaetaceae</taxon>
        <taxon>Spirochaeta</taxon>
    </lineage>
</organism>
<evidence type="ECO:0000313" key="2">
    <source>
        <dbReference type="Proteomes" id="UP000587760"/>
    </source>
</evidence>
<dbReference type="Proteomes" id="UP000587760">
    <property type="component" value="Unassembled WGS sequence"/>
</dbReference>
<protein>
    <recommendedName>
        <fullName evidence="3">DUF2225 domain-containing protein</fullName>
    </recommendedName>
</protein>
<evidence type="ECO:0000313" key="1">
    <source>
        <dbReference type="EMBL" id="MBB6480804.1"/>
    </source>
</evidence>
<sequence length="285" mass="32601">MAENPKISFFAKNKTVCPVCGTEFYRENLLSGGGRMNAGQLTLEMHRLYEPTQKFGKVYPLLYPVAVCPECFTAAFEKDFLEMENATVTRLQSTRNDRKGSVEKLFPGIDFTQNRGLKEGIASYILAMITYDSFPAEFTPTFKQAMCTLRAAWLCRHQEEEEPGENFDYLARIFYRKASFFYRQVVENEQTGKESVETIGNFGPDIDNNYGFDGVMYLAGLLEFYYGPRENVQVRLQRLKNSMTVVSRIVGMRKSSKSKPSTLVENAIELHGKIKEEIKKLENNP</sequence>
<accession>A0A841R6H8</accession>
<dbReference type="AlphaFoldDB" id="A0A841R6H8"/>